<accession>A0ABW1QSW4</accession>
<gene>
    <name evidence="2" type="ORF">ACFPYK_21285</name>
</gene>
<dbReference type="RefSeq" id="WP_153816618.1">
    <property type="nucleotide sequence ID" value="NZ_JBHSQL010000030.1"/>
</dbReference>
<protein>
    <submittedName>
        <fullName evidence="2">Uncharacterized protein</fullName>
    </submittedName>
</protein>
<evidence type="ECO:0000313" key="2">
    <source>
        <dbReference type="EMBL" id="MFC6151952.1"/>
    </source>
</evidence>
<feature type="transmembrane region" description="Helical" evidence="1">
    <location>
        <begin position="25"/>
        <end position="45"/>
    </location>
</feature>
<keyword evidence="1" id="KW-0812">Transmembrane</keyword>
<name>A0ABW1QSW4_9ACTN</name>
<evidence type="ECO:0000256" key="1">
    <source>
        <dbReference type="SAM" id="Phobius"/>
    </source>
</evidence>
<dbReference type="EMBL" id="JBHSQL010000030">
    <property type="protein sequence ID" value="MFC6151952.1"/>
    <property type="molecule type" value="Genomic_DNA"/>
</dbReference>
<evidence type="ECO:0000313" key="3">
    <source>
        <dbReference type="Proteomes" id="UP001596097"/>
    </source>
</evidence>
<keyword evidence="1" id="KW-1133">Transmembrane helix</keyword>
<dbReference type="Proteomes" id="UP001596097">
    <property type="component" value="Unassembled WGS sequence"/>
</dbReference>
<sequence>MSLSGSVLTQIVAQGAENEEALSPYVVGGAVLLLFLLLLFGLFAFGKGREHS</sequence>
<keyword evidence="3" id="KW-1185">Reference proteome</keyword>
<keyword evidence="1" id="KW-0472">Membrane</keyword>
<comment type="caution">
    <text evidence="2">The sequence shown here is derived from an EMBL/GenBank/DDBJ whole genome shotgun (WGS) entry which is preliminary data.</text>
</comment>
<reference evidence="3" key="1">
    <citation type="journal article" date="2019" name="Int. J. Syst. Evol. Microbiol.">
        <title>The Global Catalogue of Microorganisms (GCM) 10K type strain sequencing project: providing services to taxonomists for standard genome sequencing and annotation.</title>
        <authorList>
            <consortium name="The Broad Institute Genomics Platform"/>
            <consortium name="The Broad Institute Genome Sequencing Center for Infectious Disease"/>
            <person name="Wu L."/>
            <person name="Ma J."/>
        </authorList>
    </citation>
    <scope>NUCLEOTIDE SEQUENCE [LARGE SCALE GENOMIC DNA]</scope>
    <source>
        <strain evidence="3">CGMCC 4.7198</strain>
    </source>
</reference>
<organism evidence="2 3">
    <name type="scientific">Mumia xiangluensis</name>
    <dbReference type="NCBI Taxonomy" id="1678900"/>
    <lineage>
        <taxon>Bacteria</taxon>
        <taxon>Bacillati</taxon>
        <taxon>Actinomycetota</taxon>
        <taxon>Actinomycetes</taxon>
        <taxon>Propionibacteriales</taxon>
        <taxon>Nocardioidaceae</taxon>
        <taxon>Mumia</taxon>
    </lineage>
</organism>
<proteinExistence type="predicted"/>